<name>A0AAD6S5K1_9AGAR</name>
<sequence>MSVVVPHKVRVFVFGDASRGYRYHITSFCAWILTLGSTCILILQQHRTDIAYYNNPGPPRPRRRRPPLRAVGPRRRGLHRQPCQCQSRQCGRCFACQRKRAPDLPNTHPHLAKTTTPGGWAIRQHGHGALHHPHAREPEPEPEPRPRCLFRVQLGASAGYGHPARDAALPPRE</sequence>
<evidence type="ECO:0000313" key="4">
    <source>
        <dbReference type="Proteomes" id="UP001218188"/>
    </source>
</evidence>
<keyword evidence="2" id="KW-0472">Membrane</keyword>
<reference evidence="3" key="1">
    <citation type="submission" date="2023-03" db="EMBL/GenBank/DDBJ databases">
        <title>Massive genome expansion in bonnet fungi (Mycena s.s.) driven by repeated elements and novel gene families across ecological guilds.</title>
        <authorList>
            <consortium name="Lawrence Berkeley National Laboratory"/>
            <person name="Harder C.B."/>
            <person name="Miyauchi S."/>
            <person name="Viragh M."/>
            <person name="Kuo A."/>
            <person name="Thoen E."/>
            <person name="Andreopoulos B."/>
            <person name="Lu D."/>
            <person name="Skrede I."/>
            <person name="Drula E."/>
            <person name="Henrissat B."/>
            <person name="Morin E."/>
            <person name="Kohler A."/>
            <person name="Barry K."/>
            <person name="LaButti K."/>
            <person name="Morin E."/>
            <person name="Salamov A."/>
            <person name="Lipzen A."/>
            <person name="Mereny Z."/>
            <person name="Hegedus B."/>
            <person name="Baldrian P."/>
            <person name="Stursova M."/>
            <person name="Weitz H."/>
            <person name="Taylor A."/>
            <person name="Grigoriev I.V."/>
            <person name="Nagy L.G."/>
            <person name="Martin F."/>
            <person name="Kauserud H."/>
        </authorList>
    </citation>
    <scope>NUCLEOTIDE SEQUENCE</scope>
    <source>
        <strain evidence="3">CBHHK200</strain>
    </source>
</reference>
<dbReference type="AlphaFoldDB" id="A0AAD6S5K1"/>
<evidence type="ECO:0000256" key="2">
    <source>
        <dbReference type="SAM" id="Phobius"/>
    </source>
</evidence>
<feature type="region of interest" description="Disordered" evidence="1">
    <location>
        <begin position="53"/>
        <end position="78"/>
    </location>
</feature>
<proteinExistence type="predicted"/>
<dbReference type="Proteomes" id="UP001218188">
    <property type="component" value="Unassembled WGS sequence"/>
</dbReference>
<evidence type="ECO:0000313" key="3">
    <source>
        <dbReference type="EMBL" id="KAJ7021631.1"/>
    </source>
</evidence>
<dbReference type="EMBL" id="JARJCM010000227">
    <property type="protein sequence ID" value="KAJ7021631.1"/>
    <property type="molecule type" value="Genomic_DNA"/>
</dbReference>
<gene>
    <name evidence="3" type="ORF">C8F04DRAFT_1140386</name>
</gene>
<keyword evidence="2" id="KW-0812">Transmembrane</keyword>
<feature type="transmembrane region" description="Helical" evidence="2">
    <location>
        <begin position="20"/>
        <end position="43"/>
    </location>
</feature>
<keyword evidence="2" id="KW-1133">Transmembrane helix</keyword>
<protein>
    <submittedName>
        <fullName evidence="3">Uncharacterized protein</fullName>
    </submittedName>
</protein>
<feature type="region of interest" description="Disordered" evidence="1">
    <location>
        <begin position="127"/>
        <end position="173"/>
    </location>
</feature>
<organism evidence="3 4">
    <name type="scientific">Mycena alexandri</name>
    <dbReference type="NCBI Taxonomy" id="1745969"/>
    <lineage>
        <taxon>Eukaryota</taxon>
        <taxon>Fungi</taxon>
        <taxon>Dikarya</taxon>
        <taxon>Basidiomycota</taxon>
        <taxon>Agaricomycotina</taxon>
        <taxon>Agaricomycetes</taxon>
        <taxon>Agaricomycetidae</taxon>
        <taxon>Agaricales</taxon>
        <taxon>Marasmiineae</taxon>
        <taxon>Mycenaceae</taxon>
        <taxon>Mycena</taxon>
    </lineage>
</organism>
<evidence type="ECO:0000256" key="1">
    <source>
        <dbReference type="SAM" id="MobiDB-lite"/>
    </source>
</evidence>
<keyword evidence="4" id="KW-1185">Reference proteome</keyword>
<comment type="caution">
    <text evidence="3">The sequence shown here is derived from an EMBL/GenBank/DDBJ whole genome shotgun (WGS) entry which is preliminary data.</text>
</comment>
<accession>A0AAD6S5K1</accession>
<feature type="compositionally biased region" description="Basic and acidic residues" evidence="1">
    <location>
        <begin position="135"/>
        <end position="146"/>
    </location>
</feature>
<feature type="compositionally biased region" description="Basic residues" evidence="1">
    <location>
        <begin position="60"/>
        <end position="78"/>
    </location>
</feature>